<feature type="region of interest" description="Disordered" evidence="1">
    <location>
        <begin position="1"/>
        <end position="27"/>
    </location>
</feature>
<reference evidence="2" key="1">
    <citation type="journal article" date="2015" name="Nature">
        <title>Complex archaea that bridge the gap between prokaryotes and eukaryotes.</title>
        <authorList>
            <person name="Spang A."/>
            <person name="Saw J.H."/>
            <person name="Jorgensen S.L."/>
            <person name="Zaremba-Niedzwiedzka K."/>
            <person name="Martijn J."/>
            <person name="Lind A.E."/>
            <person name="van Eijk R."/>
            <person name="Schleper C."/>
            <person name="Guy L."/>
            <person name="Ettema T.J."/>
        </authorList>
    </citation>
    <scope>NUCLEOTIDE SEQUENCE</scope>
</reference>
<accession>A0A0F9NQE3</accession>
<dbReference type="EMBL" id="LAZR01006588">
    <property type="protein sequence ID" value="KKM91055.1"/>
    <property type="molecule type" value="Genomic_DNA"/>
</dbReference>
<proteinExistence type="predicted"/>
<gene>
    <name evidence="2" type="ORF">LCGC14_1232410</name>
</gene>
<sequence length="246" mass="27802">MTDEEKAAAQLLEEQKPAEETVEVKSLKEQLGTATERIAKYDGERKDYSEQTNLIENLKKQVESLIETVQANEDEDTNHLSVTQEELREFKLGENERFEKFNKDQVDKTTAEKAEYQKYLGEESLAVKDEILFDLICKEHDALVSNGGMPESTGNLKVDARIAWKEAENSYYRKVLAAKGDTNFKDVKDVKDTNKPVVPGQKELSTSTDNKQTTTMPDNLPDDAKEFIAMMGDTNNPDSVNRALGR</sequence>
<feature type="region of interest" description="Disordered" evidence="1">
    <location>
        <begin position="190"/>
        <end position="222"/>
    </location>
</feature>
<protein>
    <submittedName>
        <fullName evidence="2">Uncharacterized protein</fullName>
    </submittedName>
</protein>
<organism evidence="2">
    <name type="scientific">marine sediment metagenome</name>
    <dbReference type="NCBI Taxonomy" id="412755"/>
    <lineage>
        <taxon>unclassified sequences</taxon>
        <taxon>metagenomes</taxon>
        <taxon>ecological metagenomes</taxon>
    </lineage>
</organism>
<comment type="caution">
    <text evidence="2">The sequence shown here is derived from an EMBL/GenBank/DDBJ whole genome shotgun (WGS) entry which is preliminary data.</text>
</comment>
<name>A0A0F9NQE3_9ZZZZ</name>
<dbReference type="AlphaFoldDB" id="A0A0F9NQE3"/>
<evidence type="ECO:0000256" key="1">
    <source>
        <dbReference type="SAM" id="MobiDB-lite"/>
    </source>
</evidence>
<feature type="compositionally biased region" description="Polar residues" evidence="1">
    <location>
        <begin position="203"/>
        <end position="217"/>
    </location>
</feature>
<evidence type="ECO:0000313" key="2">
    <source>
        <dbReference type="EMBL" id="KKM91055.1"/>
    </source>
</evidence>